<protein>
    <submittedName>
        <fullName evidence="3">Uncharacterized protein</fullName>
    </submittedName>
</protein>
<evidence type="ECO:0000256" key="2">
    <source>
        <dbReference type="SAM" id="MobiDB-lite"/>
    </source>
</evidence>
<evidence type="ECO:0000313" key="3">
    <source>
        <dbReference type="EMBL" id="ORE18747.1"/>
    </source>
</evidence>
<sequence length="245" mass="28436">MYEQVQAGGTSQAGNSSQPTDNNISSEVQHIFAEAKDFNVTIKKSVIAQFSTNLDIMYKNGERLKSAIEKTLRILLKLHIQPKKERIRRKYINELQTTSDASHTVVTENSIFSRNKKRSLLNKYRKQLHKYQEKNKTTKADKIARKIEHIKELQWKKKPKRKKAVAKVDNTDQDVETVIEEDDEVNISGRRLAKLKGILKSPLYNHDAEMINKQDIEISDLSEKEFSVCFMLFSLLKQYIPQKDL</sequence>
<organism evidence="3 4">
    <name type="scientific">Rhizopus microsporus</name>
    <dbReference type="NCBI Taxonomy" id="58291"/>
    <lineage>
        <taxon>Eukaryota</taxon>
        <taxon>Fungi</taxon>
        <taxon>Fungi incertae sedis</taxon>
        <taxon>Mucoromycota</taxon>
        <taxon>Mucoromycotina</taxon>
        <taxon>Mucoromycetes</taxon>
        <taxon>Mucorales</taxon>
        <taxon>Mucorineae</taxon>
        <taxon>Rhizopodaceae</taxon>
        <taxon>Rhizopus</taxon>
    </lineage>
</organism>
<evidence type="ECO:0000313" key="4">
    <source>
        <dbReference type="Proteomes" id="UP000242381"/>
    </source>
</evidence>
<feature type="region of interest" description="Disordered" evidence="2">
    <location>
        <begin position="1"/>
        <end position="23"/>
    </location>
</feature>
<dbReference type="EMBL" id="KV921323">
    <property type="protein sequence ID" value="ORE18747.1"/>
    <property type="molecule type" value="Genomic_DNA"/>
</dbReference>
<keyword evidence="1" id="KW-0175">Coiled coil</keyword>
<evidence type="ECO:0000256" key="1">
    <source>
        <dbReference type="SAM" id="Coils"/>
    </source>
</evidence>
<name>A0A0A1NHM1_RHIZD</name>
<feature type="compositionally biased region" description="Polar residues" evidence="2">
    <location>
        <begin position="7"/>
        <end position="23"/>
    </location>
</feature>
<gene>
    <name evidence="3" type="ORF">BCV71DRAFT_263547</name>
</gene>
<dbReference type="Proteomes" id="UP000242381">
    <property type="component" value="Unassembled WGS sequence"/>
</dbReference>
<dbReference type="AlphaFoldDB" id="A0A0A1NHM1"/>
<dbReference type="VEuPathDB" id="FungiDB:BCV72DRAFT_334860"/>
<feature type="coiled-coil region" evidence="1">
    <location>
        <begin position="114"/>
        <end position="141"/>
    </location>
</feature>
<proteinExistence type="predicted"/>
<accession>A0A0A1NHM1</accession>
<reference evidence="3 4" key="1">
    <citation type="journal article" date="2016" name="Proc. Natl. Acad. Sci. U.S.A.">
        <title>Lipid metabolic changes in an early divergent fungus govern the establishment of a mutualistic symbiosis with endobacteria.</title>
        <authorList>
            <person name="Lastovetsky O.A."/>
            <person name="Gaspar M.L."/>
            <person name="Mondo S.J."/>
            <person name="LaButti K.M."/>
            <person name="Sandor L."/>
            <person name="Grigoriev I.V."/>
            <person name="Henry S.A."/>
            <person name="Pawlowska T.E."/>
        </authorList>
    </citation>
    <scope>NUCLEOTIDE SEQUENCE [LARGE SCALE GENOMIC DNA]</scope>
    <source>
        <strain evidence="3 4">ATCC 11559</strain>
    </source>
</reference>